<evidence type="ECO:0000313" key="2">
    <source>
        <dbReference type="Proteomes" id="UP001152049"/>
    </source>
</evidence>
<comment type="caution">
    <text evidence="1">The sequence shown here is derived from an EMBL/GenBank/DDBJ whole genome shotgun (WGS) entry which is preliminary data.</text>
</comment>
<dbReference type="EMBL" id="JAOQAZ010000004">
    <property type="protein sequence ID" value="KAJ4267490.1"/>
    <property type="molecule type" value="Genomic_DNA"/>
</dbReference>
<dbReference type="AlphaFoldDB" id="A0A9W8S929"/>
<protein>
    <submittedName>
        <fullName evidence="1">Uncharacterized protein</fullName>
    </submittedName>
</protein>
<organism evidence="1 2">
    <name type="scientific">Fusarium torreyae</name>
    <dbReference type="NCBI Taxonomy" id="1237075"/>
    <lineage>
        <taxon>Eukaryota</taxon>
        <taxon>Fungi</taxon>
        <taxon>Dikarya</taxon>
        <taxon>Ascomycota</taxon>
        <taxon>Pezizomycotina</taxon>
        <taxon>Sordariomycetes</taxon>
        <taxon>Hypocreomycetidae</taxon>
        <taxon>Hypocreales</taxon>
        <taxon>Nectriaceae</taxon>
        <taxon>Fusarium</taxon>
    </lineage>
</organism>
<dbReference type="OrthoDB" id="5099051at2759"/>
<accession>A0A9W8S929</accession>
<proteinExistence type="predicted"/>
<sequence length="305" mass="34640">MGMSELAHKAGGSDSLDDWLEGIELPSPASWITFVVSSMPHLRVDIDWSQVFVHNLVDHDWKLHPEAMRRIASNVRNHLQKTGLASLVVWFFPEDTIDRHWRDILGNVNIFTSPYNDYLVNVRTGHADLTFNNIGKIDPEDKPDRSIDRIARDVVWRFYLVEQKPTDVRGSIEKQVEAARSRDDHNKAEQLEKTIGEKSRNAFVETAAEILYGMIKVLSVQAVADLPSEPPSVQCTSHPPSKHLRLSFDTPQTRRTMSAGRQDPQLLGWSVHSWPQTQQGLARGAILAAMRKLHRQKEDDVTEGM</sequence>
<keyword evidence="2" id="KW-1185">Reference proteome</keyword>
<reference evidence="1" key="1">
    <citation type="submission" date="2022-09" db="EMBL/GenBank/DDBJ databases">
        <title>Fusarium specimens isolated from Avocado Roots.</title>
        <authorList>
            <person name="Stajich J."/>
            <person name="Roper C."/>
            <person name="Heimlech-Rivalta G."/>
        </authorList>
    </citation>
    <scope>NUCLEOTIDE SEQUENCE</scope>
    <source>
        <strain evidence="1">CF00136</strain>
    </source>
</reference>
<evidence type="ECO:0000313" key="1">
    <source>
        <dbReference type="EMBL" id="KAJ4267490.1"/>
    </source>
</evidence>
<gene>
    <name evidence="1" type="ORF">NW762_003597</name>
</gene>
<name>A0A9W8S929_9HYPO</name>
<dbReference type="Proteomes" id="UP001152049">
    <property type="component" value="Unassembled WGS sequence"/>
</dbReference>